<comment type="caution">
    <text evidence="1">The sequence shown here is derived from an EMBL/GenBank/DDBJ whole genome shotgun (WGS) entry which is preliminary data.</text>
</comment>
<evidence type="ECO:0000313" key="1">
    <source>
        <dbReference type="EMBL" id="KAK6744114.1"/>
    </source>
</evidence>
<reference evidence="1 2" key="1">
    <citation type="submission" date="2023-08" db="EMBL/GenBank/DDBJ databases">
        <title>A Necator americanus chromosomal reference genome.</title>
        <authorList>
            <person name="Ilik V."/>
            <person name="Petrzelkova K.J."/>
            <person name="Pardy F."/>
            <person name="Fuh T."/>
            <person name="Niatou-Singa F.S."/>
            <person name="Gouil Q."/>
            <person name="Baker L."/>
            <person name="Ritchie M.E."/>
            <person name="Jex A.R."/>
            <person name="Gazzola D."/>
            <person name="Li H."/>
            <person name="Toshio Fujiwara R."/>
            <person name="Zhan B."/>
            <person name="Aroian R.V."/>
            <person name="Pafco B."/>
            <person name="Schwarz E.M."/>
        </authorList>
    </citation>
    <scope>NUCLEOTIDE SEQUENCE [LARGE SCALE GENOMIC DNA]</scope>
    <source>
        <strain evidence="1 2">Aroian</strain>
        <tissue evidence="1">Whole animal</tissue>
    </source>
</reference>
<dbReference type="Proteomes" id="UP001303046">
    <property type="component" value="Unassembled WGS sequence"/>
</dbReference>
<sequence>MHFDRLRYLPHYPTLIARSRYRIGTSGPTVLVRRPCACAACACACVPVLAVPGVSLSIDIQKGERLGANCELNDKSHAVSCDFQWAHKWETAIVLFTRRAQRRSEKQARPACVRYVVG</sequence>
<evidence type="ECO:0008006" key="3">
    <source>
        <dbReference type="Google" id="ProtNLM"/>
    </source>
</evidence>
<protein>
    <recommendedName>
        <fullName evidence="3">Ig-like domain-containing protein</fullName>
    </recommendedName>
</protein>
<dbReference type="EMBL" id="JAVFWL010000003">
    <property type="protein sequence ID" value="KAK6744114.1"/>
    <property type="molecule type" value="Genomic_DNA"/>
</dbReference>
<organism evidence="1 2">
    <name type="scientific">Necator americanus</name>
    <name type="common">Human hookworm</name>
    <dbReference type="NCBI Taxonomy" id="51031"/>
    <lineage>
        <taxon>Eukaryota</taxon>
        <taxon>Metazoa</taxon>
        <taxon>Ecdysozoa</taxon>
        <taxon>Nematoda</taxon>
        <taxon>Chromadorea</taxon>
        <taxon>Rhabditida</taxon>
        <taxon>Rhabditina</taxon>
        <taxon>Rhabditomorpha</taxon>
        <taxon>Strongyloidea</taxon>
        <taxon>Ancylostomatidae</taxon>
        <taxon>Bunostominae</taxon>
        <taxon>Necator</taxon>
    </lineage>
</organism>
<evidence type="ECO:0000313" key="2">
    <source>
        <dbReference type="Proteomes" id="UP001303046"/>
    </source>
</evidence>
<accession>A0ABR1D0S7</accession>
<proteinExistence type="predicted"/>
<keyword evidence="2" id="KW-1185">Reference proteome</keyword>
<name>A0ABR1D0S7_NECAM</name>
<gene>
    <name evidence="1" type="primary">Necator_chrIII.g11820</name>
    <name evidence="1" type="ORF">RB195_011054</name>
</gene>